<reference evidence="2 3" key="1">
    <citation type="journal article" date="2008" name="Int. J. Syst. Evol. Microbiol.">
        <title>Tessaracoccus flavescens sp. nov., isolated from marine sediment.</title>
        <authorList>
            <person name="Lee D.W."/>
            <person name="Lee S.D."/>
        </authorList>
    </citation>
    <scope>NUCLEOTIDE SEQUENCE [LARGE SCALE GENOMIC DNA]</scope>
    <source>
        <strain evidence="2 3">T21</strain>
    </source>
</reference>
<evidence type="ECO:0000313" key="3">
    <source>
        <dbReference type="Proteomes" id="UP001244136"/>
    </source>
</evidence>
<feature type="transmembrane region" description="Helical" evidence="1">
    <location>
        <begin position="16"/>
        <end position="36"/>
    </location>
</feature>
<proteinExistence type="predicted"/>
<organism evidence="2 3">
    <name type="scientific">Tessaracoccus lacteus</name>
    <dbReference type="NCBI Taxonomy" id="3041766"/>
    <lineage>
        <taxon>Bacteria</taxon>
        <taxon>Bacillati</taxon>
        <taxon>Actinomycetota</taxon>
        <taxon>Actinomycetes</taxon>
        <taxon>Propionibacteriales</taxon>
        <taxon>Propionibacteriaceae</taxon>
        <taxon>Tessaracoccus</taxon>
    </lineage>
</organism>
<keyword evidence="1" id="KW-0472">Membrane</keyword>
<dbReference type="RefSeq" id="WP_281144728.1">
    <property type="nucleotide sequence ID" value="NZ_CP123967.1"/>
</dbReference>
<gene>
    <name evidence="2" type="ORF">QH948_12780</name>
</gene>
<sequence length="128" mass="14071">MVIYLTFLGVAVALSYHQWMLAVLITVMVTALLVAYGSKPRTRQYKLTGTTLTVDETSYDLTRFDRSVREDPWMNDSSIGSGATLLLLPKARFGVRSACSSPTTTPRTKPSPLRSANRLFTIQGVVGV</sequence>
<keyword evidence="1" id="KW-0812">Transmembrane</keyword>
<dbReference type="Proteomes" id="UP001244136">
    <property type="component" value="Chromosome"/>
</dbReference>
<evidence type="ECO:0000256" key="1">
    <source>
        <dbReference type="SAM" id="Phobius"/>
    </source>
</evidence>
<evidence type="ECO:0000313" key="2">
    <source>
        <dbReference type="EMBL" id="WGT46986.1"/>
    </source>
</evidence>
<protein>
    <submittedName>
        <fullName evidence="2">Uncharacterized protein</fullName>
    </submittedName>
</protein>
<keyword evidence="1" id="KW-1133">Transmembrane helix</keyword>
<name>A0ABY8PWW7_9ACTN</name>
<keyword evidence="3" id="KW-1185">Reference proteome</keyword>
<dbReference type="EMBL" id="CP123967">
    <property type="protein sequence ID" value="WGT46986.1"/>
    <property type="molecule type" value="Genomic_DNA"/>
</dbReference>
<accession>A0ABY8PWW7</accession>